<feature type="region of interest" description="Disordered" evidence="8">
    <location>
        <begin position="81"/>
        <end position="102"/>
    </location>
</feature>
<evidence type="ECO:0000313" key="10">
    <source>
        <dbReference type="EMBL" id="WIA24125.1"/>
    </source>
</evidence>
<dbReference type="PANTHER" id="PTHR48249:SF3">
    <property type="entry name" value="MEDIATOR OF RNA POLYMERASE II TRANSCRIPTION SUBUNIT 13"/>
    <property type="match status" value="1"/>
</dbReference>
<evidence type="ECO:0000256" key="7">
    <source>
        <dbReference type="ARBA" id="ARBA00023242"/>
    </source>
</evidence>
<keyword evidence="6" id="KW-0804">Transcription</keyword>
<accession>A0ABY8USM7</accession>
<sequence>MRAGPATPAAAAAAAAAPEDAYQLPCAALRLSWPHPALLALLTQQGDCIFDAQLPALLPPGAAAAAAAAAAAGFSSSSSRGVATHLPAPQSAAEGGGPADDEAAADVKQQQQQQQQQRSAAASQAAGGRCLLRLACPQLLVGYQSEWLQVPPSYLPLWRRLGFSPASASKTLAYAVLAPAGDAAAVTAFMRDLSAMYAACQLGHMSPLSPQDNTPPAAAAATTGSSSSSKTSAAAAAAAAVGLSLPEAAAVIPRGAAEGPGNDNI</sequence>
<feature type="compositionally biased region" description="Low complexity" evidence="8">
    <location>
        <begin position="214"/>
        <end position="228"/>
    </location>
</feature>
<proteinExistence type="inferred from homology"/>
<dbReference type="InterPro" id="IPR041285">
    <property type="entry name" value="MID_MedPIWI"/>
</dbReference>
<evidence type="ECO:0000256" key="6">
    <source>
        <dbReference type="ARBA" id="ARBA00023163"/>
    </source>
</evidence>
<dbReference type="EMBL" id="CP126224">
    <property type="protein sequence ID" value="WIA24125.1"/>
    <property type="molecule type" value="Genomic_DNA"/>
</dbReference>
<evidence type="ECO:0000256" key="4">
    <source>
        <dbReference type="ARBA" id="ARBA00022491"/>
    </source>
</evidence>
<evidence type="ECO:0000313" key="11">
    <source>
        <dbReference type="Proteomes" id="UP001244341"/>
    </source>
</evidence>
<comment type="subcellular location">
    <subcellularLocation>
        <location evidence="1">Nucleus</location>
    </subcellularLocation>
</comment>
<organism evidence="10 11">
    <name type="scientific">Tetradesmus obliquus</name>
    <name type="common">Green alga</name>
    <name type="synonym">Acutodesmus obliquus</name>
    <dbReference type="NCBI Taxonomy" id="3088"/>
    <lineage>
        <taxon>Eukaryota</taxon>
        <taxon>Viridiplantae</taxon>
        <taxon>Chlorophyta</taxon>
        <taxon>core chlorophytes</taxon>
        <taxon>Chlorophyceae</taxon>
        <taxon>CS clade</taxon>
        <taxon>Sphaeropleales</taxon>
        <taxon>Scenedesmaceae</taxon>
        <taxon>Tetradesmus</taxon>
    </lineage>
</organism>
<reference evidence="10 11" key="1">
    <citation type="submission" date="2023-05" db="EMBL/GenBank/DDBJ databases">
        <title>A 100% complete, gapless, phased diploid assembly of the Scenedesmus obliquus UTEX 3031 genome.</title>
        <authorList>
            <person name="Biondi T.C."/>
            <person name="Hanschen E.R."/>
            <person name="Kwon T."/>
            <person name="Eng W."/>
            <person name="Kruse C.P.S."/>
            <person name="Koehler S.I."/>
            <person name="Kunde Y."/>
            <person name="Gleasner C.D."/>
            <person name="You Mak K.T."/>
            <person name="Polle J."/>
            <person name="Hovde B.T."/>
            <person name="Starkenburg S.R."/>
        </authorList>
    </citation>
    <scope>NUCLEOTIDE SEQUENCE [LARGE SCALE GENOMIC DNA]</scope>
    <source>
        <strain evidence="10 11">DOE0152z</strain>
    </source>
</reference>
<protein>
    <recommendedName>
        <fullName evidence="3">Mediator of RNA polymerase II transcription subunit 13</fullName>
    </recommendedName>
</protein>
<keyword evidence="5" id="KW-0805">Transcription regulation</keyword>
<evidence type="ECO:0000256" key="8">
    <source>
        <dbReference type="SAM" id="MobiDB-lite"/>
    </source>
</evidence>
<evidence type="ECO:0000256" key="3">
    <source>
        <dbReference type="ARBA" id="ARBA00019618"/>
    </source>
</evidence>
<dbReference type="InterPro" id="IPR051139">
    <property type="entry name" value="Mediator_complx_sub13"/>
</dbReference>
<name>A0ABY8USM7_TETOB</name>
<gene>
    <name evidence="10" type="ORF">OEZ85_013721</name>
</gene>
<feature type="region of interest" description="Disordered" evidence="8">
    <location>
        <begin position="208"/>
        <end position="228"/>
    </location>
</feature>
<evidence type="ECO:0000259" key="9">
    <source>
        <dbReference type="Pfam" id="PF18296"/>
    </source>
</evidence>
<evidence type="ECO:0000256" key="5">
    <source>
        <dbReference type="ARBA" id="ARBA00023015"/>
    </source>
</evidence>
<keyword evidence="4" id="KW-0678">Repressor</keyword>
<dbReference type="PANTHER" id="PTHR48249">
    <property type="entry name" value="MEDIATOR OF RNA POLYMERASE II TRANSCRIPTION SUBUNIT 13"/>
    <property type="match status" value="1"/>
</dbReference>
<feature type="domain" description="MID" evidence="9">
    <location>
        <begin position="170"/>
        <end position="212"/>
    </location>
</feature>
<keyword evidence="11" id="KW-1185">Reference proteome</keyword>
<dbReference type="Proteomes" id="UP001244341">
    <property type="component" value="Chromosome 17b"/>
</dbReference>
<dbReference type="Pfam" id="PF18296">
    <property type="entry name" value="MID_MedPIWI"/>
    <property type="match status" value="1"/>
</dbReference>
<comment type="similarity">
    <text evidence="2">Belongs to the Mediator complex subunit 13 family.</text>
</comment>
<evidence type="ECO:0000256" key="2">
    <source>
        <dbReference type="ARBA" id="ARBA00009354"/>
    </source>
</evidence>
<evidence type="ECO:0000256" key="1">
    <source>
        <dbReference type="ARBA" id="ARBA00004123"/>
    </source>
</evidence>
<keyword evidence="7" id="KW-0539">Nucleus</keyword>